<evidence type="ECO:0000313" key="2">
    <source>
        <dbReference type="EMBL" id="MCU4753492.1"/>
    </source>
</evidence>
<dbReference type="Proteomes" id="UP001321047">
    <property type="component" value="Unassembled WGS sequence"/>
</dbReference>
<dbReference type="AlphaFoldDB" id="A0AAP3E819"/>
<dbReference type="RefSeq" id="WP_342809809.1">
    <property type="nucleotide sequence ID" value="NZ_JAOPJZ010000017.1"/>
</dbReference>
<protein>
    <recommendedName>
        <fullName evidence="1">DUF6908 domain-containing protein</fullName>
    </recommendedName>
</protein>
<sequence>MKETVEQLLEAKGDTDPYEMEIGENYEFDGGEHHYNLVIEKVYDDILSVEQYYTKRMDRMSAPEVRFDISGDEWTPVEYQNHDTIPQVYEADKNGVNGLDGLLETWESNLQSQFSQYIGGDSP</sequence>
<dbReference type="EMBL" id="JAOPJZ010000017">
    <property type="protein sequence ID" value="MCU4753492.1"/>
    <property type="molecule type" value="Genomic_DNA"/>
</dbReference>
<keyword evidence="3" id="KW-1185">Reference proteome</keyword>
<name>A0AAP3E819_9EURY</name>
<accession>A0AAP3E819</accession>
<evidence type="ECO:0000259" key="1">
    <source>
        <dbReference type="Pfam" id="PF21849"/>
    </source>
</evidence>
<dbReference type="InterPro" id="IPR054203">
    <property type="entry name" value="DUF6908"/>
</dbReference>
<reference evidence="2 3" key="1">
    <citation type="submission" date="2022-09" db="EMBL/GenBank/DDBJ databases">
        <title>Enrichment on poylsaccharides allowed isolation of novel metabolic and taxonomic groups of Haloarchaea.</title>
        <authorList>
            <person name="Sorokin D.Y."/>
            <person name="Elcheninov A.G."/>
            <person name="Khizhniak T.V."/>
            <person name="Kolganova T.V."/>
            <person name="Kublanov I.V."/>
        </authorList>
    </citation>
    <scope>NUCLEOTIDE SEQUENCE [LARGE SCALE GENOMIC DNA]</scope>
    <source>
        <strain evidence="2 3">AArc-curdl1</strain>
    </source>
</reference>
<gene>
    <name evidence="2" type="ORF">OB919_16120</name>
</gene>
<comment type="caution">
    <text evidence="2">The sequence shown here is derived from an EMBL/GenBank/DDBJ whole genome shotgun (WGS) entry which is preliminary data.</text>
</comment>
<organism evidence="2 3">
    <name type="scientific">Natronosalvus hydrolyticus</name>
    <dbReference type="NCBI Taxonomy" id="2979988"/>
    <lineage>
        <taxon>Archaea</taxon>
        <taxon>Methanobacteriati</taxon>
        <taxon>Methanobacteriota</taxon>
        <taxon>Stenosarchaea group</taxon>
        <taxon>Halobacteria</taxon>
        <taxon>Halobacteriales</taxon>
        <taxon>Natrialbaceae</taxon>
        <taxon>Natronosalvus</taxon>
    </lineage>
</organism>
<evidence type="ECO:0000313" key="3">
    <source>
        <dbReference type="Proteomes" id="UP001321047"/>
    </source>
</evidence>
<feature type="domain" description="DUF6908" evidence="1">
    <location>
        <begin position="33"/>
        <end position="113"/>
    </location>
</feature>
<proteinExistence type="predicted"/>
<dbReference type="Pfam" id="PF21849">
    <property type="entry name" value="DUF6908"/>
    <property type="match status" value="1"/>
</dbReference>